<evidence type="ECO:0000313" key="1">
    <source>
        <dbReference type="EMBL" id="VAW44983.1"/>
    </source>
</evidence>
<reference evidence="1" key="1">
    <citation type="submission" date="2018-06" db="EMBL/GenBank/DDBJ databases">
        <authorList>
            <person name="Zhirakovskaya E."/>
        </authorList>
    </citation>
    <scope>NUCLEOTIDE SEQUENCE</scope>
</reference>
<dbReference type="AlphaFoldDB" id="A0A3B0VXX6"/>
<gene>
    <name evidence="1" type="ORF">MNBD_GAMMA04-2233</name>
</gene>
<protein>
    <submittedName>
        <fullName evidence="1">Uncharacterized protein</fullName>
    </submittedName>
</protein>
<accession>A0A3B0VXX6</accession>
<sequence length="578" mass="63689">MLVTAFIACGGGSFTAAANGLLVSTNVNGSVGYIYRASAYGSGTYNNQNLLKTNIDNTFFIWRDWFITGSSSLVLTQDQTVTEGRSSNTFSSTGQLGFSVLPQSSTPFGFSYTRSDSKVESDLKLFTGANAASLDDTVVSDSWVMHQSLVGKGYRLRLRYSEDQFNSSLRGRYGSSNIGLSGVFRSKSGVLKTTVTQNDGTTYNKVDRKSLITRVSHNYTGFPQTAISTVLSSNNTQQSLLASGSSGNMADYDVTLNQASVTLIWRSLNKKLTVTNGFRFLGIDSVVSSSLGKVSNSSLAANLGLAYRFTQNLTANVNSSRVINESSGGDSTVEQDRVGLQYRSNGIELGDYDYDWRASTDLSLREDDGRKSNSASFSLGHGLGRRWDFARTQRVYLRGSQDYSISSQVNRERQRLGHRVSLGWKQSLAGISRRMQVQISDQRDIGSDTVLQTISADVDQQMQMTRRIKLNGSLNYQLTNYQYAGSSGEVSSSDTSVVSMDGGLSYMNPFSVAGLMFTSSYRYTQSVVALESDLTVQQTLDNKLNYRVGKIDVSLQYLYREARKISYNSVYFRVRRVF</sequence>
<dbReference type="EMBL" id="UOFB01000067">
    <property type="protein sequence ID" value="VAW44983.1"/>
    <property type="molecule type" value="Genomic_DNA"/>
</dbReference>
<name>A0A3B0VXX6_9ZZZZ</name>
<organism evidence="1">
    <name type="scientific">hydrothermal vent metagenome</name>
    <dbReference type="NCBI Taxonomy" id="652676"/>
    <lineage>
        <taxon>unclassified sequences</taxon>
        <taxon>metagenomes</taxon>
        <taxon>ecological metagenomes</taxon>
    </lineage>
</organism>
<proteinExistence type="predicted"/>